<evidence type="ECO:0000256" key="5">
    <source>
        <dbReference type="ARBA" id="ARBA00022840"/>
    </source>
</evidence>
<dbReference type="InterPro" id="IPR013221">
    <property type="entry name" value="Mur_ligase_cen"/>
</dbReference>
<keyword evidence="1 10" id="KW-0963">Cytoplasm</keyword>
<keyword evidence="9 10" id="KW-0961">Cell wall biogenesis/degradation</keyword>
<dbReference type="Pfam" id="PF01225">
    <property type="entry name" value="Mur_ligase"/>
    <property type="match status" value="1"/>
</dbReference>
<feature type="binding site" evidence="10">
    <location>
        <begin position="113"/>
        <end position="119"/>
    </location>
    <ligand>
        <name>ATP</name>
        <dbReference type="ChEBI" id="CHEBI:30616"/>
    </ligand>
</feature>
<keyword evidence="5 10" id="KW-0067">ATP-binding</keyword>
<evidence type="ECO:0000256" key="7">
    <source>
        <dbReference type="ARBA" id="ARBA00022984"/>
    </source>
</evidence>
<evidence type="ECO:0000256" key="8">
    <source>
        <dbReference type="ARBA" id="ARBA00023306"/>
    </source>
</evidence>
<dbReference type="InterPro" id="IPR035911">
    <property type="entry name" value="MurE/MurF_N"/>
</dbReference>
<keyword evidence="6 10" id="KW-0133">Cell shape</keyword>
<dbReference type="Proteomes" id="UP001597519">
    <property type="component" value="Unassembled WGS sequence"/>
</dbReference>
<evidence type="ECO:0000259" key="14">
    <source>
        <dbReference type="Pfam" id="PF08245"/>
    </source>
</evidence>
<comment type="caution">
    <text evidence="15">The sequence shown here is derived from an EMBL/GenBank/DDBJ whole genome shotgun (WGS) entry which is preliminary data.</text>
</comment>
<dbReference type="PANTHER" id="PTHR43024">
    <property type="entry name" value="UDP-N-ACETYLMURAMOYL-TRIPEPTIDE--D-ALANYL-D-ALANINE LIGASE"/>
    <property type="match status" value="1"/>
</dbReference>
<dbReference type="EC" id="6.3.2.10" evidence="10 11"/>
<dbReference type="InterPro" id="IPR051046">
    <property type="entry name" value="MurCDEF_CellWall_CoF430Synth"/>
</dbReference>
<dbReference type="Gene3D" id="3.40.1390.10">
    <property type="entry name" value="MurE/MurF, N-terminal domain"/>
    <property type="match status" value="1"/>
</dbReference>
<evidence type="ECO:0000256" key="2">
    <source>
        <dbReference type="ARBA" id="ARBA00022598"/>
    </source>
</evidence>
<keyword evidence="8 10" id="KW-0131">Cell cycle</keyword>
<dbReference type="GO" id="GO:0047480">
    <property type="term" value="F:UDP-N-acetylmuramoyl-tripeptide-D-alanyl-D-alanine ligase activity"/>
    <property type="evidence" value="ECO:0007669"/>
    <property type="project" value="UniProtKB-EC"/>
</dbReference>
<protein>
    <recommendedName>
        <fullName evidence="10 11">UDP-N-acetylmuramoyl-tripeptide--D-alanyl-D-alanine ligase</fullName>
        <ecNumber evidence="10 11">6.3.2.10</ecNumber>
    </recommendedName>
    <alternativeName>
        <fullName evidence="10">D-alanyl-D-alanine-adding enzyme</fullName>
    </alternativeName>
</protein>
<reference evidence="16" key="1">
    <citation type="journal article" date="2019" name="Int. J. Syst. Evol. Microbiol.">
        <title>The Global Catalogue of Microorganisms (GCM) 10K type strain sequencing project: providing services to taxonomists for standard genome sequencing and annotation.</title>
        <authorList>
            <consortium name="The Broad Institute Genomics Platform"/>
            <consortium name="The Broad Institute Genome Sequencing Center for Infectious Disease"/>
            <person name="Wu L."/>
            <person name="Ma J."/>
        </authorList>
    </citation>
    <scope>NUCLEOTIDE SEQUENCE [LARGE SCALE GENOMIC DNA]</scope>
    <source>
        <strain evidence="16">KCTC 33575</strain>
    </source>
</reference>
<name>A0ABW5WWE2_9STAP</name>
<evidence type="ECO:0000256" key="1">
    <source>
        <dbReference type="ARBA" id="ARBA00022490"/>
    </source>
</evidence>
<evidence type="ECO:0000256" key="11">
    <source>
        <dbReference type="RuleBase" id="RU004136"/>
    </source>
</evidence>
<dbReference type="Gene3D" id="3.90.190.20">
    <property type="entry name" value="Mur ligase, C-terminal domain"/>
    <property type="match status" value="1"/>
</dbReference>
<keyword evidence="16" id="KW-1185">Reference proteome</keyword>
<dbReference type="PANTHER" id="PTHR43024:SF1">
    <property type="entry name" value="UDP-N-ACETYLMURAMOYL-TRIPEPTIDE--D-ALANYL-D-ALANINE LIGASE"/>
    <property type="match status" value="1"/>
</dbReference>
<evidence type="ECO:0000259" key="12">
    <source>
        <dbReference type="Pfam" id="PF01225"/>
    </source>
</evidence>
<keyword evidence="7 10" id="KW-0573">Peptidoglycan synthesis</keyword>
<comment type="subcellular location">
    <subcellularLocation>
        <location evidence="10 11">Cytoplasm</location>
    </subcellularLocation>
</comment>
<dbReference type="Pfam" id="PF08245">
    <property type="entry name" value="Mur_ligase_M"/>
    <property type="match status" value="1"/>
</dbReference>
<evidence type="ECO:0000256" key="10">
    <source>
        <dbReference type="HAMAP-Rule" id="MF_02019"/>
    </source>
</evidence>
<feature type="domain" description="Mur ligase N-terminal catalytic" evidence="12">
    <location>
        <begin position="29"/>
        <end position="100"/>
    </location>
</feature>
<dbReference type="HAMAP" id="MF_02019">
    <property type="entry name" value="MurF"/>
    <property type="match status" value="1"/>
</dbReference>
<dbReference type="SUPFAM" id="SSF53244">
    <property type="entry name" value="MurD-like peptide ligases, peptide-binding domain"/>
    <property type="match status" value="1"/>
</dbReference>
<dbReference type="EMBL" id="JBHUOQ010000003">
    <property type="protein sequence ID" value="MFD2830700.1"/>
    <property type="molecule type" value="Genomic_DNA"/>
</dbReference>
<evidence type="ECO:0000256" key="3">
    <source>
        <dbReference type="ARBA" id="ARBA00022618"/>
    </source>
</evidence>
<evidence type="ECO:0000256" key="6">
    <source>
        <dbReference type="ARBA" id="ARBA00022960"/>
    </source>
</evidence>
<dbReference type="InterPro" id="IPR000713">
    <property type="entry name" value="Mur_ligase_N"/>
</dbReference>
<dbReference type="SUPFAM" id="SSF53623">
    <property type="entry name" value="MurD-like peptide ligases, catalytic domain"/>
    <property type="match status" value="1"/>
</dbReference>
<keyword evidence="3 10" id="KW-0132">Cell division</keyword>
<keyword evidence="4 10" id="KW-0547">Nucleotide-binding</keyword>
<proteinExistence type="inferred from homology"/>
<dbReference type="Gene3D" id="3.40.1190.10">
    <property type="entry name" value="Mur-like, catalytic domain"/>
    <property type="match status" value="1"/>
</dbReference>
<dbReference type="RefSeq" id="WP_377773978.1">
    <property type="nucleotide sequence ID" value="NZ_JBHUOQ010000003.1"/>
</dbReference>
<dbReference type="InterPro" id="IPR004101">
    <property type="entry name" value="Mur_ligase_C"/>
</dbReference>
<dbReference type="SUPFAM" id="SSF63418">
    <property type="entry name" value="MurE/MurF N-terminal domain"/>
    <property type="match status" value="1"/>
</dbReference>
<dbReference type="InterPro" id="IPR036565">
    <property type="entry name" value="Mur-like_cat_sf"/>
</dbReference>
<evidence type="ECO:0000259" key="13">
    <source>
        <dbReference type="Pfam" id="PF02875"/>
    </source>
</evidence>
<sequence length="450" mass="49583">MINMTIKEIAEITGARLNKSAQEIQDESIQGVSIDTRSIEKGNLFVPFKGENVDGHRFIDNAFEKGAGASFSEIDNDEKDVPLLLVDDGLKALQELAAAYLKKVDPKVIAITGSNGKTTTKDMVECLLRPDYKVKKTEGNYNNEIGLPLTLLDLDADTEVSILEMGMDSFGDIQFLSEMAEPDIAIITNVGESHIEKLGSRENIAKAKYEIVDGLKENGTFIYSKDYPRLEAIVEKDVPYQILTGGMDKGNDVVIESVEQTSVQTLFSLSTGDYIEIPHLGAHNAQNATLALLAAKVLGKEIYETKNYFKHLSVTKMRMEQTEHESGTLIINDAYNASASSMKSALDTVENMNRSKKVVVLADILELGEYSNEIHDGIGEYLNEKHGIDYLVTYGEAAERINEKADMPKIHAESIEAAADAVRPYLSPETVLLVKGSRGMEIERVINHLS</sequence>
<evidence type="ECO:0000313" key="16">
    <source>
        <dbReference type="Proteomes" id="UP001597519"/>
    </source>
</evidence>
<gene>
    <name evidence="10 15" type="primary">murF</name>
    <name evidence="15" type="ORF">ACFSX4_09510</name>
</gene>
<feature type="domain" description="Mur ligase C-terminal" evidence="13">
    <location>
        <begin position="317"/>
        <end position="438"/>
    </location>
</feature>
<dbReference type="InterPro" id="IPR005863">
    <property type="entry name" value="UDP-N-AcMur_synth"/>
</dbReference>
<feature type="domain" description="Mur ligase central" evidence="14">
    <location>
        <begin position="111"/>
        <end position="295"/>
    </location>
</feature>
<organism evidence="15 16">
    <name type="scientific">Corticicoccus populi</name>
    <dbReference type="NCBI Taxonomy" id="1812821"/>
    <lineage>
        <taxon>Bacteria</taxon>
        <taxon>Bacillati</taxon>
        <taxon>Bacillota</taxon>
        <taxon>Bacilli</taxon>
        <taxon>Bacillales</taxon>
        <taxon>Staphylococcaceae</taxon>
        <taxon>Corticicoccus</taxon>
    </lineage>
</organism>
<dbReference type="InterPro" id="IPR036615">
    <property type="entry name" value="Mur_ligase_C_dom_sf"/>
</dbReference>
<evidence type="ECO:0000256" key="4">
    <source>
        <dbReference type="ARBA" id="ARBA00022741"/>
    </source>
</evidence>
<dbReference type="Pfam" id="PF02875">
    <property type="entry name" value="Mur_ligase_C"/>
    <property type="match status" value="1"/>
</dbReference>
<accession>A0ABW5WWE2</accession>
<comment type="function">
    <text evidence="10 11">Involved in cell wall formation. Catalyzes the final step in the synthesis of UDP-N-acetylmuramoyl-pentapeptide, the precursor of murein.</text>
</comment>
<comment type="pathway">
    <text evidence="10 11">Cell wall biogenesis; peptidoglycan biosynthesis.</text>
</comment>
<keyword evidence="2 10" id="KW-0436">Ligase</keyword>
<evidence type="ECO:0000313" key="15">
    <source>
        <dbReference type="EMBL" id="MFD2830700.1"/>
    </source>
</evidence>
<dbReference type="NCBIfam" id="TIGR01143">
    <property type="entry name" value="murF"/>
    <property type="match status" value="1"/>
</dbReference>
<comment type="catalytic activity">
    <reaction evidence="10 11">
        <text>D-alanyl-D-alanine + UDP-N-acetyl-alpha-D-muramoyl-L-alanyl-gamma-D-glutamyl-meso-2,6-diaminopimelate + ATP = UDP-N-acetyl-alpha-D-muramoyl-L-alanyl-gamma-D-glutamyl-meso-2,6-diaminopimeloyl-D-alanyl-D-alanine + ADP + phosphate + H(+)</text>
        <dbReference type="Rhea" id="RHEA:28374"/>
        <dbReference type="ChEBI" id="CHEBI:15378"/>
        <dbReference type="ChEBI" id="CHEBI:30616"/>
        <dbReference type="ChEBI" id="CHEBI:43474"/>
        <dbReference type="ChEBI" id="CHEBI:57822"/>
        <dbReference type="ChEBI" id="CHEBI:61386"/>
        <dbReference type="ChEBI" id="CHEBI:83905"/>
        <dbReference type="ChEBI" id="CHEBI:456216"/>
        <dbReference type="EC" id="6.3.2.10"/>
    </reaction>
</comment>
<evidence type="ECO:0000256" key="9">
    <source>
        <dbReference type="ARBA" id="ARBA00023316"/>
    </source>
</evidence>
<comment type="similarity">
    <text evidence="10">Belongs to the MurCDEF family. MurF subfamily.</text>
</comment>